<dbReference type="InterPro" id="IPR009072">
    <property type="entry name" value="Histone-fold"/>
</dbReference>
<dbReference type="Gene3D" id="1.10.20.10">
    <property type="entry name" value="Histone, subunit A"/>
    <property type="match status" value="1"/>
</dbReference>
<evidence type="ECO:0000313" key="10">
    <source>
        <dbReference type="RefSeq" id="XP_018009523.1"/>
    </source>
</evidence>
<dbReference type="CDD" id="cd22905">
    <property type="entry name" value="HFD_Dr1"/>
    <property type="match status" value="1"/>
</dbReference>
<comment type="subcellular location">
    <subcellularLocation>
        <location evidence="1">Nucleus</location>
    </subcellularLocation>
</comment>
<feature type="compositionally biased region" description="Acidic residues" evidence="7">
    <location>
        <begin position="170"/>
        <end position="184"/>
    </location>
</feature>
<dbReference type="AlphaFoldDB" id="A0A8B7N8E9"/>
<feature type="compositionally biased region" description="Low complexity" evidence="7">
    <location>
        <begin position="157"/>
        <end position="169"/>
    </location>
</feature>
<evidence type="ECO:0000256" key="2">
    <source>
        <dbReference type="ARBA" id="ARBA00009245"/>
    </source>
</evidence>
<comment type="similarity">
    <text evidence="2">Belongs to the NC2 beta/DR1 family.</text>
</comment>
<dbReference type="RefSeq" id="XP_018009523.1">
    <property type="nucleotide sequence ID" value="XM_018154034.2"/>
</dbReference>
<evidence type="ECO:0000256" key="4">
    <source>
        <dbReference type="ARBA" id="ARBA00023242"/>
    </source>
</evidence>
<dbReference type="GO" id="GO:0000122">
    <property type="term" value="P:negative regulation of transcription by RNA polymerase II"/>
    <property type="evidence" value="ECO:0007669"/>
    <property type="project" value="InterPro"/>
</dbReference>
<feature type="domain" description="Transcription factor CBF/NF-Y/archaeal histone" evidence="8">
    <location>
        <begin position="17"/>
        <end position="80"/>
    </location>
</feature>
<dbReference type="GO" id="GO:0017025">
    <property type="term" value="F:TBP-class protein binding"/>
    <property type="evidence" value="ECO:0007669"/>
    <property type="project" value="TreeGrafter"/>
</dbReference>
<gene>
    <name evidence="10" type="primary">LOC108667052</name>
</gene>
<dbReference type="KEGG" id="hazt:108667052"/>
<proteinExistence type="inferred from homology"/>
<evidence type="ECO:0000256" key="1">
    <source>
        <dbReference type="ARBA" id="ARBA00004123"/>
    </source>
</evidence>
<protein>
    <recommendedName>
        <fullName evidence="3">Protein Dr1</fullName>
    </recommendedName>
    <alternativeName>
        <fullName evidence="6">Down-regulator of transcription 1</fullName>
    </alternativeName>
    <alternativeName>
        <fullName evidence="5">Negative cofactor 2-beta</fullName>
    </alternativeName>
</protein>
<feature type="region of interest" description="Disordered" evidence="7">
    <location>
        <begin position="157"/>
        <end position="184"/>
    </location>
</feature>
<keyword evidence="9" id="KW-1185">Reference proteome</keyword>
<accession>A0A8B7N8E9</accession>
<evidence type="ECO:0000256" key="5">
    <source>
        <dbReference type="ARBA" id="ARBA00030451"/>
    </source>
</evidence>
<dbReference type="SUPFAM" id="SSF47113">
    <property type="entry name" value="Histone-fold"/>
    <property type="match status" value="1"/>
</dbReference>
<dbReference type="GO" id="GO:0017054">
    <property type="term" value="C:negative cofactor 2 complex"/>
    <property type="evidence" value="ECO:0007669"/>
    <property type="project" value="InterPro"/>
</dbReference>
<sequence>MADSTDGLSQSPEDELTIPRAAVNKYIREICPNVRVGFDTRELLLQCCSEFIHVISSEANQACSEEQKKTITAEHIFKALHKLGFSDYVAEAEAVLRDCKALAAKKRRKSSRLENLGIPEEDLLRQQQELFAKAREEQLFVDQKKWLHLQQQASVAEQQQQQLQSAQLQNDDDDEYEDDDDDEP</sequence>
<dbReference type="InterPro" id="IPR003958">
    <property type="entry name" value="CBFA_NFYB_domain"/>
</dbReference>
<evidence type="ECO:0000313" key="9">
    <source>
        <dbReference type="Proteomes" id="UP000694843"/>
    </source>
</evidence>
<dbReference type="FunFam" id="1.10.20.10:FF:000019">
    <property type="entry name" value="Negative cofactor 2 beta"/>
    <property type="match status" value="1"/>
</dbReference>
<organism evidence="9 10">
    <name type="scientific">Hyalella azteca</name>
    <name type="common">Amphipod</name>
    <dbReference type="NCBI Taxonomy" id="294128"/>
    <lineage>
        <taxon>Eukaryota</taxon>
        <taxon>Metazoa</taxon>
        <taxon>Ecdysozoa</taxon>
        <taxon>Arthropoda</taxon>
        <taxon>Crustacea</taxon>
        <taxon>Multicrustacea</taxon>
        <taxon>Malacostraca</taxon>
        <taxon>Eumalacostraca</taxon>
        <taxon>Peracarida</taxon>
        <taxon>Amphipoda</taxon>
        <taxon>Senticaudata</taxon>
        <taxon>Talitrida</taxon>
        <taxon>Talitroidea</taxon>
        <taxon>Hyalellidae</taxon>
        <taxon>Hyalella</taxon>
    </lineage>
</organism>
<evidence type="ECO:0000256" key="3">
    <source>
        <dbReference type="ARBA" id="ARBA00018742"/>
    </source>
</evidence>
<dbReference type="CTD" id="34875"/>
<dbReference type="PANTHER" id="PTHR46138">
    <property type="entry name" value="PROTEIN DR1"/>
    <property type="match status" value="1"/>
</dbReference>
<dbReference type="GO" id="GO:0046982">
    <property type="term" value="F:protein heterodimerization activity"/>
    <property type="evidence" value="ECO:0007669"/>
    <property type="project" value="InterPro"/>
</dbReference>
<dbReference type="GO" id="GO:0051123">
    <property type="term" value="P:RNA polymerase II preinitiation complex assembly"/>
    <property type="evidence" value="ECO:0007669"/>
    <property type="project" value="TreeGrafter"/>
</dbReference>
<dbReference type="OrthoDB" id="601405at2759"/>
<dbReference type="GeneID" id="108667052"/>
<evidence type="ECO:0000256" key="7">
    <source>
        <dbReference type="SAM" id="MobiDB-lite"/>
    </source>
</evidence>
<dbReference type="Proteomes" id="UP000694843">
    <property type="component" value="Unplaced"/>
</dbReference>
<name>A0A8B7N8E9_HYAAZ</name>
<dbReference type="InterPro" id="IPR042225">
    <property type="entry name" value="Ncb2"/>
</dbReference>
<dbReference type="GO" id="GO:0016251">
    <property type="term" value="F:RNA polymerase II general transcription initiation factor activity"/>
    <property type="evidence" value="ECO:0007669"/>
    <property type="project" value="TreeGrafter"/>
</dbReference>
<dbReference type="PANTHER" id="PTHR46138:SF1">
    <property type="entry name" value="PROTEIN DR1"/>
    <property type="match status" value="1"/>
</dbReference>
<dbReference type="OMA" id="EVCNQSN"/>
<keyword evidence="4" id="KW-0539">Nucleus</keyword>
<evidence type="ECO:0000256" key="6">
    <source>
        <dbReference type="ARBA" id="ARBA00032651"/>
    </source>
</evidence>
<evidence type="ECO:0000259" key="8">
    <source>
        <dbReference type="Pfam" id="PF00808"/>
    </source>
</evidence>
<reference evidence="10" key="1">
    <citation type="submission" date="2025-08" db="UniProtKB">
        <authorList>
            <consortium name="RefSeq"/>
        </authorList>
    </citation>
    <scope>IDENTIFICATION</scope>
    <source>
        <tissue evidence="10">Whole organism</tissue>
    </source>
</reference>
<dbReference type="Pfam" id="PF00808">
    <property type="entry name" value="CBFD_NFYB_HMF"/>
    <property type="match status" value="1"/>
</dbReference>